<proteinExistence type="predicted"/>
<evidence type="ECO:0000313" key="1">
    <source>
        <dbReference type="EMBL" id="NYA72478.1"/>
    </source>
</evidence>
<dbReference type="RefSeq" id="WP_176007280.1">
    <property type="nucleotide sequence ID" value="NZ_JABWMI010000020.1"/>
</dbReference>
<accession>A0A7Y8Y5U6</accession>
<dbReference type="PROSITE" id="PS51257">
    <property type="entry name" value="PROKAR_LIPOPROTEIN"/>
    <property type="match status" value="1"/>
</dbReference>
<dbReference type="Proteomes" id="UP000535020">
    <property type="component" value="Unassembled WGS sequence"/>
</dbReference>
<reference evidence="1 2" key="1">
    <citation type="submission" date="2020-07" db="EMBL/GenBank/DDBJ databases">
        <authorList>
            <person name="Sun Q."/>
        </authorList>
    </citation>
    <scope>NUCLEOTIDE SEQUENCE [LARGE SCALE GENOMIC DNA]</scope>
    <source>
        <strain evidence="1 2">MAH-1</strain>
    </source>
</reference>
<organism evidence="1 2">
    <name type="scientific">Flavobacterium agri</name>
    <dbReference type="NCBI Taxonomy" id="2743471"/>
    <lineage>
        <taxon>Bacteria</taxon>
        <taxon>Pseudomonadati</taxon>
        <taxon>Bacteroidota</taxon>
        <taxon>Flavobacteriia</taxon>
        <taxon>Flavobacteriales</taxon>
        <taxon>Flavobacteriaceae</taxon>
        <taxon>Flavobacterium</taxon>
    </lineage>
</organism>
<keyword evidence="2" id="KW-1185">Reference proteome</keyword>
<evidence type="ECO:0000313" key="2">
    <source>
        <dbReference type="Proteomes" id="UP000535020"/>
    </source>
</evidence>
<comment type="caution">
    <text evidence="1">The sequence shown here is derived from an EMBL/GenBank/DDBJ whole genome shotgun (WGS) entry which is preliminary data.</text>
</comment>
<dbReference type="AlphaFoldDB" id="A0A7Y8Y5U6"/>
<gene>
    <name evidence="1" type="ORF">HZF10_16220</name>
</gene>
<protein>
    <recommendedName>
        <fullName evidence="3">Dihydrolipoamide dehydrogenase</fullName>
    </recommendedName>
</protein>
<name>A0A7Y8Y5U6_9FLAO</name>
<evidence type="ECO:0008006" key="3">
    <source>
        <dbReference type="Google" id="ProtNLM"/>
    </source>
</evidence>
<sequence>MKKLLYLFAIVGITALTGCEGDPGPQGPPGQDGEEAYVYETPPVDFTASGDFGVFYDFPITFLESDHVLVYRLSGVLPDGTDVWKPLPESYYFDDGTLDFMYSFDHTRYDVNIVMDGFDLGGINANFRLDQVFRIVVIPGQFAKSSAKVDLNDYKAVIKAYSIDESKIVTLQPKVKS</sequence>
<dbReference type="EMBL" id="JACBJI010000008">
    <property type="protein sequence ID" value="NYA72478.1"/>
    <property type="molecule type" value="Genomic_DNA"/>
</dbReference>